<dbReference type="RefSeq" id="WP_141483909.1">
    <property type="nucleotide sequence ID" value="NZ_SMDN01000006.1"/>
</dbReference>
<name>A0A507SMR7_9BACT</name>
<organism evidence="4 5">
    <name type="scientific">Mycoplasmopsis mucosicanis</name>
    <dbReference type="NCBI Taxonomy" id="458208"/>
    <lineage>
        <taxon>Bacteria</taxon>
        <taxon>Bacillati</taxon>
        <taxon>Mycoplasmatota</taxon>
        <taxon>Mycoplasmoidales</taxon>
        <taxon>Metamycoplasmataceae</taxon>
        <taxon>Mycoplasmopsis</taxon>
    </lineage>
</organism>
<dbReference type="PANTHER" id="PTHR43191:SF2">
    <property type="entry name" value="RRNA METHYLTRANSFERASE 3, MITOCHONDRIAL"/>
    <property type="match status" value="1"/>
</dbReference>
<dbReference type="InterPro" id="IPR051259">
    <property type="entry name" value="rRNA_Methyltransferase"/>
</dbReference>
<accession>A0A507SMR7</accession>
<dbReference type="SUPFAM" id="SSF55315">
    <property type="entry name" value="L30e-like"/>
    <property type="match status" value="1"/>
</dbReference>
<evidence type="ECO:0000259" key="3">
    <source>
        <dbReference type="Pfam" id="PF00588"/>
    </source>
</evidence>
<comment type="caution">
    <text evidence="4">The sequence shown here is derived from an EMBL/GenBank/DDBJ whole genome shotgun (WGS) entry which is preliminary data.</text>
</comment>
<dbReference type="GO" id="GO:0003723">
    <property type="term" value="F:RNA binding"/>
    <property type="evidence" value="ECO:0007669"/>
    <property type="project" value="InterPro"/>
</dbReference>
<dbReference type="SUPFAM" id="SSF75217">
    <property type="entry name" value="alpha/beta knot"/>
    <property type="match status" value="1"/>
</dbReference>
<keyword evidence="5" id="KW-1185">Reference proteome</keyword>
<dbReference type="AlphaFoldDB" id="A0A507SMR7"/>
<dbReference type="InterPro" id="IPR029028">
    <property type="entry name" value="Alpha/beta_knot_MTases"/>
</dbReference>
<dbReference type="GO" id="GO:0008173">
    <property type="term" value="F:RNA methyltransferase activity"/>
    <property type="evidence" value="ECO:0007669"/>
    <property type="project" value="InterPro"/>
</dbReference>
<dbReference type="Gene3D" id="3.40.1280.10">
    <property type="match status" value="1"/>
</dbReference>
<protein>
    <submittedName>
        <fullName evidence="4">RNA methyltransferase</fullName>
    </submittedName>
</protein>
<proteinExistence type="predicted"/>
<dbReference type="InterPro" id="IPR029026">
    <property type="entry name" value="tRNA_m1G_MTases_N"/>
</dbReference>
<keyword evidence="2 4" id="KW-0808">Transferase</keyword>
<evidence type="ECO:0000313" key="4">
    <source>
        <dbReference type="EMBL" id="TQC51525.1"/>
    </source>
</evidence>
<dbReference type="Gene3D" id="3.30.1330.30">
    <property type="match status" value="1"/>
</dbReference>
<reference evidence="4 5" key="1">
    <citation type="submission" date="2019-03" db="EMBL/GenBank/DDBJ databases">
        <title>Characterization of a novel Mycoplasma cynos real-time PCR assay.</title>
        <authorList>
            <person name="Tallmadge R.L."/>
            <person name="Mitchell P.K."/>
            <person name="Goodman L."/>
        </authorList>
    </citation>
    <scope>NUCLEOTIDE SEQUENCE [LARGE SCALE GENOMIC DNA]</scope>
    <source>
        <strain evidence="4 5">1642</strain>
    </source>
</reference>
<dbReference type="EMBL" id="SMDN01000006">
    <property type="protein sequence ID" value="TQC51525.1"/>
    <property type="molecule type" value="Genomic_DNA"/>
</dbReference>
<dbReference type="Pfam" id="PF00588">
    <property type="entry name" value="SpoU_methylase"/>
    <property type="match status" value="1"/>
</dbReference>
<dbReference type="CDD" id="cd18095">
    <property type="entry name" value="SpoU-like_rRNA-MTase"/>
    <property type="match status" value="1"/>
</dbReference>
<sequence length="239" mass="26497">MNKLITSSSNPLIKKIKKILKGDNDYFVIEGENMIVEALNTKQQIEHILEIEGQNKFANSIKISDNVLNSISSTTNPSGCVALIKKTLKELYSSNIIFCDNVQDPGNVGTIIRSAVAFGFDTVYTNVNVYNPKILRSTQGAIFKIKVIKYNDAFSELNSLQNTHQIFISTLTKDAKTIENTVFPTQNKVIVLGNEGHGVQSKLYALKAQKIYIPIEFESLNVAVASGILMYESSRGKNE</sequence>
<dbReference type="InterPro" id="IPR001537">
    <property type="entry name" value="SpoU_MeTrfase"/>
</dbReference>
<dbReference type="PANTHER" id="PTHR43191">
    <property type="entry name" value="RRNA METHYLTRANSFERASE 3"/>
    <property type="match status" value="1"/>
</dbReference>
<evidence type="ECO:0000256" key="1">
    <source>
        <dbReference type="ARBA" id="ARBA00022603"/>
    </source>
</evidence>
<evidence type="ECO:0000256" key="2">
    <source>
        <dbReference type="ARBA" id="ARBA00022679"/>
    </source>
</evidence>
<feature type="domain" description="tRNA/rRNA methyltransferase SpoU type" evidence="3">
    <location>
        <begin position="96"/>
        <end position="231"/>
    </location>
</feature>
<dbReference type="GO" id="GO:0006396">
    <property type="term" value="P:RNA processing"/>
    <property type="evidence" value="ECO:0007669"/>
    <property type="project" value="InterPro"/>
</dbReference>
<dbReference type="InterPro" id="IPR029064">
    <property type="entry name" value="Ribosomal_eL30-like_sf"/>
</dbReference>
<gene>
    <name evidence="4" type="ORF">E1I18_01895</name>
</gene>
<keyword evidence="1 4" id="KW-0489">Methyltransferase</keyword>
<evidence type="ECO:0000313" key="5">
    <source>
        <dbReference type="Proteomes" id="UP000320801"/>
    </source>
</evidence>
<dbReference type="Proteomes" id="UP000320801">
    <property type="component" value="Unassembled WGS sequence"/>
</dbReference>
<dbReference type="GO" id="GO:0032259">
    <property type="term" value="P:methylation"/>
    <property type="evidence" value="ECO:0007669"/>
    <property type="project" value="UniProtKB-KW"/>
</dbReference>
<dbReference type="OrthoDB" id="9794400at2"/>